<keyword evidence="2" id="KW-1185">Reference proteome</keyword>
<dbReference type="EMBL" id="MT024863">
    <property type="protein sequence ID" value="QIN93903.1"/>
    <property type="molecule type" value="Genomic_DNA"/>
</dbReference>
<evidence type="ECO:0000313" key="1">
    <source>
        <dbReference type="EMBL" id="QIN93903.1"/>
    </source>
</evidence>
<dbReference type="GeneID" id="55628247"/>
<evidence type="ECO:0000313" key="2">
    <source>
        <dbReference type="Proteomes" id="UP000500873"/>
    </source>
</evidence>
<proteinExistence type="predicted"/>
<dbReference type="Proteomes" id="UP000500873">
    <property type="component" value="Segment"/>
</dbReference>
<dbReference type="RefSeq" id="YP_009857403.1">
    <property type="nucleotide sequence ID" value="NC_048860.1"/>
</dbReference>
<gene>
    <name evidence="1" type="primary">20</name>
    <name evidence="1" type="ORF">SEA_ARETE_20</name>
</gene>
<reference evidence="1 2" key="1">
    <citation type="submission" date="2020-02" db="EMBL/GenBank/DDBJ databases">
        <authorList>
            <person name="Tolsma S."/>
            <person name="Caruso S.M."/>
            <person name="Garlena R.A."/>
            <person name="Russell D.A."/>
            <person name="Pope W.H."/>
            <person name="Jacobs-Se D."/>
            <person name="Hatfull G.F."/>
            <person name="Noordewier B."/>
        </authorList>
    </citation>
    <scope>NUCLEOTIDE SEQUENCE [LARGE SCALE GENOMIC DNA]</scope>
</reference>
<dbReference type="KEGG" id="vg:55628247"/>
<protein>
    <submittedName>
        <fullName evidence="1">Uncharacterized protein</fullName>
    </submittedName>
</protein>
<organism evidence="1 2">
    <name type="scientific">Microbacterium phage Arete</name>
    <dbReference type="NCBI Taxonomy" id="2713257"/>
    <lineage>
        <taxon>Viruses</taxon>
        <taxon>Duplodnaviria</taxon>
        <taxon>Heunggongvirae</taxon>
        <taxon>Uroviricota</taxon>
        <taxon>Caudoviricetes</taxon>
        <taxon>Burrovirus</taxon>
        <taxon>Burrovirus arete</taxon>
    </lineage>
</organism>
<name>A0A6G8R142_9CAUD</name>
<sequence length="211" mass="23803">MSKGPDPNRDELLNMPTEEYQALLNSPTAAPIVRNPQMSSPSRSFSHQQDLINRMFNDQRAQQIPNPSATFSNEGQPRRKPWVNKYWRDLMARWNPRPVWTSLRKELDENNVMVDNGITYVLVPVSVAGTIAEFLEVLVQHGVPEESRTPLTSSELNSILHQVNGFMRSNRPPAPDVQHYMGLAPGEMPRRVTEGIITALSYLGMLPDAGE</sequence>
<accession>A0A6G8R142</accession>